<dbReference type="GO" id="GO:0003723">
    <property type="term" value="F:RNA binding"/>
    <property type="evidence" value="ECO:0007669"/>
    <property type="project" value="InterPro"/>
</dbReference>
<dbReference type="InterPro" id="IPR011990">
    <property type="entry name" value="TPR-like_helical_dom_sf"/>
</dbReference>
<dbReference type="AlphaFoldDB" id="A0AAD4T940"/>
<organism evidence="3 4">
    <name type="scientific">Papaver atlanticum</name>
    <dbReference type="NCBI Taxonomy" id="357466"/>
    <lineage>
        <taxon>Eukaryota</taxon>
        <taxon>Viridiplantae</taxon>
        <taxon>Streptophyta</taxon>
        <taxon>Embryophyta</taxon>
        <taxon>Tracheophyta</taxon>
        <taxon>Spermatophyta</taxon>
        <taxon>Magnoliopsida</taxon>
        <taxon>Ranunculales</taxon>
        <taxon>Papaveraceae</taxon>
        <taxon>Papaveroideae</taxon>
        <taxon>Papaver</taxon>
    </lineage>
</organism>
<keyword evidence="1" id="KW-0677">Repeat</keyword>
<dbReference type="Pfam" id="PF13041">
    <property type="entry name" value="PPR_2"/>
    <property type="match status" value="1"/>
</dbReference>
<dbReference type="EMBL" id="JAJJMB010004170">
    <property type="protein sequence ID" value="KAI3943798.1"/>
    <property type="molecule type" value="Genomic_DNA"/>
</dbReference>
<dbReference type="PANTHER" id="PTHR47926">
    <property type="entry name" value="PENTATRICOPEPTIDE REPEAT-CONTAINING PROTEIN"/>
    <property type="match status" value="1"/>
</dbReference>
<reference evidence="3" key="1">
    <citation type="submission" date="2022-04" db="EMBL/GenBank/DDBJ databases">
        <title>A functionally conserved STORR gene fusion in Papaver species that diverged 16.8 million years ago.</title>
        <authorList>
            <person name="Catania T."/>
        </authorList>
    </citation>
    <scope>NUCLEOTIDE SEQUENCE</scope>
    <source>
        <strain evidence="3">S-188037</strain>
    </source>
</reference>
<evidence type="ECO:0000256" key="1">
    <source>
        <dbReference type="ARBA" id="ARBA00022737"/>
    </source>
</evidence>
<evidence type="ECO:0000256" key="2">
    <source>
        <dbReference type="PROSITE-ProRule" id="PRU00708"/>
    </source>
</evidence>
<dbReference type="PANTHER" id="PTHR47926:SF537">
    <property type="entry name" value="PENTACOTRIPEPTIDE-REPEAT REGION OF PRORP DOMAIN-CONTAINING PROTEIN"/>
    <property type="match status" value="1"/>
</dbReference>
<evidence type="ECO:0008006" key="5">
    <source>
        <dbReference type="Google" id="ProtNLM"/>
    </source>
</evidence>
<dbReference type="InterPro" id="IPR046960">
    <property type="entry name" value="PPR_At4g14850-like_plant"/>
</dbReference>
<comment type="caution">
    <text evidence="3">The sequence shown here is derived from an EMBL/GenBank/DDBJ whole genome shotgun (WGS) entry which is preliminary data.</text>
</comment>
<feature type="repeat" description="PPR" evidence="2">
    <location>
        <begin position="93"/>
        <end position="123"/>
    </location>
</feature>
<evidence type="ECO:0000313" key="4">
    <source>
        <dbReference type="Proteomes" id="UP001202328"/>
    </source>
</evidence>
<proteinExistence type="predicted"/>
<dbReference type="GO" id="GO:0009451">
    <property type="term" value="P:RNA modification"/>
    <property type="evidence" value="ECO:0007669"/>
    <property type="project" value="InterPro"/>
</dbReference>
<dbReference type="Pfam" id="PF12854">
    <property type="entry name" value="PPR_1"/>
    <property type="match status" value="1"/>
</dbReference>
<protein>
    <recommendedName>
        <fullName evidence="5">Pentatricopeptide repeat-containing protein</fullName>
    </recommendedName>
</protein>
<sequence length="150" mass="16312">MHTKCGSIDGALEVFHVILIKDVMTWTSMIVGLAMSGQGGKALDFFHELQKSGVKPDAITFVCDLAACSHTGLVDEGYSHFNPMLTVYGIHPSIEHYGCMVDMLARAGKIAEAEELIEEMPMKPDCFVLRGLLGACRIYGNLNLQSESSS</sequence>
<dbReference type="Proteomes" id="UP001202328">
    <property type="component" value="Unassembled WGS sequence"/>
</dbReference>
<dbReference type="FunFam" id="1.25.40.10:FF:000242">
    <property type="entry name" value="Pentatricopeptide repeat-containing protein"/>
    <property type="match status" value="1"/>
</dbReference>
<dbReference type="Gene3D" id="1.25.40.10">
    <property type="entry name" value="Tetratricopeptide repeat domain"/>
    <property type="match status" value="1"/>
</dbReference>
<accession>A0AAD4T940</accession>
<keyword evidence="4" id="KW-1185">Reference proteome</keyword>
<dbReference type="InterPro" id="IPR002885">
    <property type="entry name" value="PPR_rpt"/>
</dbReference>
<dbReference type="NCBIfam" id="TIGR00756">
    <property type="entry name" value="PPR"/>
    <property type="match status" value="2"/>
</dbReference>
<dbReference type="PROSITE" id="PS51375">
    <property type="entry name" value="PPR"/>
    <property type="match status" value="2"/>
</dbReference>
<name>A0AAD4T940_9MAGN</name>
<feature type="repeat" description="PPR" evidence="2">
    <location>
        <begin position="22"/>
        <end position="56"/>
    </location>
</feature>
<gene>
    <name evidence="3" type="ORF">MKW98_004303</name>
</gene>
<evidence type="ECO:0000313" key="3">
    <source>
        <dbReference type="EMBL" id="KAI3943798.1"/>
    </source>
</evidence>